<keyword evidence="4" id="KW-0297">G-protein coupled receptor</keyword>
<reference evidence="11" key="1">
    <citation type="submission" date="2025-08" db="UniProtKB">
        <authorList>
            <consortium name="RefSeq"/>
        </authorList>
    </citation>
    <scope>IDENTIFICATION</scope>
    <source>
        <tissue evidence="11">Liver</tissue>
    </source>
</reference>
<evidence type="ECO:0000256" key="8">
    <source>
        <dbReference type="SAM" id="Phobius"/>
    </source>
</evidence>
<evidence type="ECO:0000313" key="11">
    <source>
        <dbReference type="RefSeq" id="XP_006728648.1"/>
    </source>
</evidence>
<dbReference type="PANTHER" id="PTHR48018">
    <property type="entry name" value="OLFACTORY RECEPTOR"/>
    <property type="match status" value="1"/>
</dbReference>
<evidence type="ECO:0000256" key="6">
    <source>
        <dbReference type="ARBA" id="ARBA00023170"/>
    </source>
</evidence>
<organism evidence="10 11">
    <name type="scientific">Leptonychotes weddellii</name>
    <name type="common">Weddell seal</name>
    <name type="synonym">Otaria weddellii</name>
    <dbReference type="NCBI Taxonomy" id="9713"/>
    <lineage>
        <taxon>Eukaryota</taxon>
        <taxon>Metazoa</taxon>
        <taxon>Chordata</taxon>
        <taxon>Craniata</taxon>
        <taxon>Vertebrata</taxon>
        <taxon>Euteleostomi</taxon>
        <taxon>Mammalia</taxon>
        <taxon>Eutheria</taxon>
        <taxon>Laurasiatheria</taxon>
        <taxon>Carnivora</taxon>
        <taxon>Caniformia</taxon>
        <taxon>Pinnipedia</taxon>
        <taxon>Phocidae</taxon>
        <taxon>Monachinae</taxon>
        <taxon>Lobodontini</taxon>
        <taxon>Leptonychotes</taxon>
    </lineage>
</organism>
<dbReference type="STRING" id="9713.A0A2U3XBE2"/>
<feature type="transmembrane region" description="Helical" evidence="8">
    <location>
        <begin position="244"/>
        <end position="265"/>
    </location>
</feature>
<feature type="transmembrane region" description="Helical" evidence="8">
    <location>
        <begin position="140"/>
        <end position="161"/>
    </location>
</feature>
<keyword evidence="10" id="KW-1185">Reference proteome</keyword>
<evidence type="ECO:0000259" key="9">
    <source>
        <dbReference type="PROSITE" id="PS50262"/>
    </source>
</evidence>
<name>A0A2U3XBE2_LEPWE</name>
<gene>
    <name evidence="11" type="primary">LOC102742242</name>
</gene>
<dbReference type="GO" id="GO:0004984">
    <property type="term" value="F:olfactory receptor activity"/>
    <property type="evidence" value="ECO:0007669"/>
    <property type="project" value="InterPro"/>
</dbReference>
<comment type="subcellular location">
    <subcellularLocation>
        <location evidence="1">Membrane</location>
        <topology evidence="1">Multi-pass membrane protein</topology>
    </subcellularLocation>
</comment>
<evidence type="ECO:0000256" key="2">
    <source>
        <dbReference type="ARBA" id="ARBA00022692"/>
    </source>
</evidence>
<dbReference type="RefSeq" id="XP_006728648.1">
    <property type="nucleotide sequence ID" value="XM_006728585.1"/>
</dbReference>
<dbReference type="Proteomes" id="UP000245341">
    <property type="component" value="Unplaced"/>
</dbReference>
<feature type="domain" description="G-protein coupled receptors family 1 profile" evidence="9">
    <location>
        <begin position="41"/>
        <end position="278"/>
    </location>
</feature>
<dbReference type="InterPro" id="IPR017452">
    <property type="entry name" value="GPCR_Rhodpsn_7TM"/>
</dbReference>
<dbReference type="GO" id="GO:0004930">
    <property type="term" value="F:G protein-coupled receptor activity"/>
    <property type="evidence" value="ECO:0007669"/>
    <property type="project" value="UniProtKB-KW"/>
</dbReference>
<dbReference type="PROSITE" id="PS50262">
    <property type="entry name" value="G_PROTEIN_RECEP_F1_2"/>
    <property type="match status" value="1"/>
</dbReference>
<keyword evidence="7" id="KW-0807">Transducer</keyword>
<dbReference type="Pfam" id="PF13853">
    <property type="entry name" value="7tm_4"/>
    <property type="match status" value="2"/>
</dbReference>
<dbReference type="GeneID" id="102742242"/>
<evidence type="ECO:0000256" key="3">
    <source>
        <dbReference type="ARBA" id="ARBA00022989"/>
    </source>
</evidence>
<dbReference type="GO" id="GO:0016020">
    <property type="term" value="C:membrane"/>
    <property type="evidence" value="ECO:0007669"/>
    <property type="project" value="UniProtKB-SubCell"/>
</dbReference>
<feature type="transmembrane region" description="Helical" evidence="8">
    <location>
        <begin position="173"/>
        <end position="196"/>
    </location>
</feature>
<evidence type="ECO:0000256" key="7">
    <source>
        <dbReference type="ARBA" id="ARBA00023224"/>
    </source>
</evidence>
<feature type="transmembrane region" description="Helical" evidence="8">
    <location>
        <begin position="27"/>
        <end position="48"/>
    </location>
</feature>
<evidence type="ECO:0000256" key="5">
    <source>
        <dbReference type="ARBA" id="ARBA00023136"/>
    </source>
</evidence>
<keyword evidence="2 8" id="KW-0812">Transmembrane</keyword>
<keyword evidence="3 8" id="KW-1133">Transmembrane helix</keyword>
<dbReference type="KEGG" id="lww:102742242"/>
<dbReference type="PRINTS" id="PR00245">
    <property type="entry name" value="OLFACTORYR"/>
</dbReference>
<accession>A0A2U3XBE2</accession>
<evidence type="ECO:0000256" key="1">
    <source>
        <dbReference type="ARBA" id="ARBA00004141"/>
    </source>
</evidence>
<dbReference type="OrthoDB" id="9889152at2759"/>
<evidence type="ECO:0000313" key="10">
    <source>
        <dbReference type="Proteomes" id="UP000245341"/>
    </source>
</evidence>
<feature type="transmembrane region" description="Helical" evidence="8">
    <location>
        <begin position="208"/>
        <end position="232"/>
    </location>
</feature>
<sequence>MTSGQNHTMLMRFILLGLTDQADQKHLFGVFLLIYAVTPVGNLGMIDLIRTSSSLHTPMYFLLSVLPFLDICNSSVFTPRLLTSFLTVDQSISFAGSVVQMAFMILHGTGECLLLAIMAYGQFVAICYPLLYHTIMSKCLCIQLVVGSYAVGVSISAVQTGNAFILPYCGPNIIDHFFCDIPPCILVSYTYILITICRMRSLEAQSKAFSTCASHLTVLSLLYGSVFFVYVQPNPERASAYNKALSVLYTIVIPMLNPLVCSLGIKVSRLLYELGFLT</sequence>
<dbReference type="SUPFAM" id="SSF81321">
    <property type="entry name" value="Family A G protein-coupled receptor-like"/>
    <property type="match status" value="1"/>
</dbReference>
<keyword evidence="6" id="KW-0675">Receptor</keyword>
<protein>
    <submittedName>
        <fullName evidence="11">Olfactory receptor 1009-like</fullName>
    </submittedName>
</protein>
<dbReference type="Gene3D" id="1.20.1070.10">
    <property type="entry name" value="Rhodopsin 7-helix transmembrane proteins"/>
    <property type="match status" value="1"/>
</dbReference>
<dbReference type="InterPro" id="IPR000725">
    <property type="entry name" value="Olfact_rcpt"/>
</dbReference>
<evidence type="ECO:0000256" key="4">
    <source>
        <dbReference type="ARBA" id="ARBA00023040"/>
    </source>
</evidence>
<feature type="transmembrane region" description="Helical" evidence="8">
    <location>
        <begin position="102"/>
        <end position="128"/>
    </location>
</feature>
<keyword evidence="5 8" id="KW-0472">Membrane</keyword>
<dbReference type="AlphaFoldDB" id="A0A2U3XBE2"/>
<proteinExistence type="predicted"/>